<dbReference type="InterPro" id="IPR027417">
    <property type="entry name" value="P-loop_NTPase"/>
</dbReference>
<dbReference type="Gene3D" id="3.40.50.300">
    <property type="entry name" value="P-loop containing nucleotide triphosphate hydrolases"/>
    <property type="match status" value="1"/>
</dbReference>
<feature type="compositionally biased region" description="Basic and acidic residues" evidence="1">
    <location>
        <begin position="82"/>
        <end position="92"/>
    </location>
</feature>
<comment type="caution">
    <text evidence="2">The sequence shown here is derived from an EMBL/GenBank/DDBJ whole genome shotgun (WGS) entry which is preliminary data.</text>
</comment>
<evidence type="ECO:0000313" key="2">
    <source>
        <dbReference type="EMBL" id="GGB26711.1"/>
    </source>
</evidence>
<evidence type="ECO:0000313" key="3">
    <source>
        <dbReference type="Proteomes" id="UP000603352"/>
    </source>
</evidence>
<keyword evidence="3" id="KW-1185">Reference proteome</keyword>
<evidence type="ECO:0008006" key="4">
    <source>
        <dbReference type="Google" id="ProtNLM"/>
    </source>
</evidence>
<dbReference type="Proteomes" id="UP000603352">
    <property type="component" value="Unassembled WGS sequence"/>
</dbReference>
<sequence length="494" mass="50751">MPPIRPFSIVATTTTPAVLPAAAGLPAAGWRVRPARPVMRRLPGDDRVSGTGGGRLPPAPMLADLARMVTEAKAGSCLQHSEDAMPRADRLASPRSIPQTRDPGIRVRPSRLLAAAAMATAEAALRETDPRAVDDAPVDDVPVDEAFVNETLAKGGRPATRPDKIAQLKATIARIEGQTTPARLPSGHNNNPAVRVISTGCDQIDGLLGDGGLALGRLHEIITAEAGDYPAAGTAHGTGLGLAALWAATVAGGHQGADQGIGSGGPVLWVGGWPAPYAPGLADFGLDPARLLVVPARRSAERLWVMEEAIRSGAVAAVVGEVADVDPLATRRLQLAAAEGGGMVLLIRPVAHSLLRPAPRDAAGRDDGNDPAALLARLPPSAAASRWAVTAAPAAAASWPAAAGYRTRPIGRLHWQLDLLRARGSLPARLMVGWSADQPGRLSMASPEAGMAPASAPQPAMARMPQATGDALPRRGWFGLGRGGLNGIRPGATG</sequence>
<protein>
    <recommendedName>
        <fullName evidence="4">Protein ImuA</fullName>
    </recommendedName>
</protein>
<dbReference type="RefSeq" id="WP_188574561.1">
    <property type="nucleotide sequence ID" value="NZ_BMDZ01000003.1"/>
</dbReference>
<gene>
    <name evidence="2" type="ORF">GCM10011505_05040</name>
</gene>
<evidence type="ECO:0000256" key="1">
    <source>
        <dbReference type="SAM" id="MobiDB-lite"/>
    </source>
</evidence>
<feature type="region of interest" description="Disordered" evidence="1">
    <location>
        <begin position="82"/>
        <end position="104"/>
    </location>
</feature>
<proteinExistence type="predicted"/>
<organism evidence="2 3">
    <name type="scientific">Tistrella bauzanensis</name>
    <dbReference type="NCBI Taxonomy" id="657419"/>
    <lineage>
        <taxon>Bacteria</taxon>
        <taxon>Pseudomonadati</taxon>
        <taxon>Pseudomonadota</taxon>
        <taxon>Alphaproteobacteria</taxon>
        <taxon>Geminicoccales</taxon>
        <taxon>Geminicoccaceae</taxon>
        <taxon>Tistrella</taxon>
    </lineage>
</organism>
<dbReference type="EMBL" id="BMDZ01000003">
    <property type="protein sequence ID" value="GGB26711.1"/>
    <property type="molecule type" value="Genomic_DNA"/>
</dbReference>
<accession>A0ABQ1I9H0</accession>
<name>A0ABQ1I9H0_9PROT</name>
<reference evidence="3" key="1">
    <citation type="journal article" date="2019" name="Int. J. Syst. Evol. Microbiol.">
        <title>The Global Catalogue of Microorganisms (GCM) 10K type strain sequencing project: providing services to taxonomists for standard genome sequencing and annotation.</title>
        <authorList>
            <consortium name="The Broad Institute Genomics Platform"/>
            <consortium name="The Broad Institute Genome Sequencing Center for Infectious Disease"/>
            <person name="Wu L."/>
            <person name="Ma J."/>
        </authorList>
    </citation>
    <scope>NUCLEOTIDE SEQUENCE [LARGE SCALE GENOMIC DNA]</scope>
    <source>
        <strain evidence="3">CGMCC 1.10188</strain>
    </source>
</reference>
<dbReference type="SUPFAM" id="SSF52540">
    <property type="entry name" value="P-loop containing nucleoside triphosphate hydrolases"/>
    <property type="match status" value="1"/>
</dbReference>